<sequence length="83" mass="9054">MATKKANKSIVETTTSTVLGIATKANNVALNTTEKAFTKSFSMAEKCIGFSSNIIKRSLQISASQQDLVFDVLESVKKKIIRK</sequence>
<evidence type="ECO:0000313" key="1">
    <source>
        <dbReference type="EMBL" id="GER60207.1"/>
    </source>
</evidence>
<dbReference type="OrthoDB" id="1448168at2"/>
<dbReference type="Proteomes" id="UP000326509">
    <property type="component" value="Unassembled WGS sequence"/>
</dbReference>
<accession>A0A5J4J6S9</accession>
<keyword evidence="2" id="KW-1185">Reference proteome</keyword>
<name>A0A5J4J6S9_9FLAO</name>
<dbReference type="RefSeq" id="WP_151674643.1">
    <property type="nucleotide sequence ID" value="NZ_BKCG01000006.1"/>
</dbReference>
<reference evidence="1 2" key="1">
    <citation type="submission" date="2019-08" db="EMBL/GenBank/DDBJ databases">
        <title>Draft genome sequence of Ulvibacter marinus type strain NBRC 109484.</title>
        <authorList>
            <person name="Kawano K."/>
            <person name="Ushijima N."/>
            <person name="Kihara M."/>
            <person name="Itoh H."/>
        </authorList>
    </citation>
    <scope>NUCLEOTIDE SEQUENCE [LARGE SCALE GENOMIC DNA]</scope>
    <source>
        <strain evidence="1 2">NBRC 109484</strain>
    </source>
</reference>
<gene>
    <name evidence="1" type="ORF">ULMA_23150</name>
</gene>
<protein>
    <submittedName>
        <fullName evidence="1">Uncharacterized protein</fullName>
    </submittedName>
</protein>
<dbReference type="EMBL" id="BKCG01000006">
    <property type="protein sequence ID" value="GER60207.1"/>
    <property type="molecule type" value="Genomic_DNA"/>
</dbReference>
<proteinExistence type="predicted"/>
<comment type="caution">
    <text evidence="1">The sequence shown here is derived from an EMBL/GenBank/DDBJ whole genome shotgun (WGS) entry which is preliminary data.</text>
</comment>
<dbReference type="AlphaFoldDB" id="A0A5J4J6S9"/>
<organism evidence="1 2">
    <name type="scientific">Patiriisocius marinus</name>
    <dbReference type="NCBI Taxonomy" id="1397112"/>
    <lineage>
        <taxon>Bacteria</taxon>
        <taxon>Pseudomonadati</taxon>
        <taxon>Bacteroidota</taxon>
        <taxon>Flavobacteriia</taxon>
        <taxon>Flavobacteriales</taxon>
        <taxon>Flavobacteriaceae</taxon>
        <taxon>Patiriisocius</taxon>
    </lineage>
</organism>
<evidence type="ECO:0000313" key="2">
    <source>
        <dbReference type="Proteomes" id="UP000326509"/>
    </source>
</evidence>